<gene>
    <name evidence="10" type="primary">trxA</name>
    <name evidence="10" type="ORF">COW72_02130</name>
</gene>
<evidence type="ECO:0000256" key="6">
    <source>
        <dbReference type="NCBIfam" id="TIGR01068"/>
    </source>
</evidence>
<evidence type="ECO:0000259" key="9">
    <source>
        <dbReference type="PROSITE" id="PS51352"/>
    </source>
</evidence>
<comment type="similarity">
    <text evidence="1">Belongs to the thioredoxin family.</text>
</comment>
<sequence>MLELTDENFEKEISNAKKPVLVDFFAIWCPPCSILSPILEKIEEEFKEKVIFAKVNVDAAPKTSQKYGINPIPTVILFKGGKPISEFIGARPED</sequence>
<dbReference type="InterPro" id="IPR005746">
    <property type="entry name" value="Thioredoxin"/>
</dbReference>
<dbReference type="InterPro" id="IPR036249">
    <property type="entry name" value="Thioredoxin-like_sf"/>
</dbReference>
<organism evidence="10 11">
    <name type="scientific">Candidatus Nealsonbacteria bacterium CG18_big_fil_WC_8_21_14_2_50_37_10</name>
    <dbReference type="NCBI Taxonomy" id="1974717"/>
    <lineage>
        <taxon>Bacteria</taxon>
        <taxon>Candidatus Nealsoniibacteriota</taxon>
    </lineage>
</organism>
<dbReference type="GO" id="GO:0015035">
    <property type="term" value="F:protein-disulfide reductase activity"/>
    <property type="evidence" value="ECO:0007669"/>
    <property type="project" value="UniProtKB-UniRule"/>
</dbReference>
<proteinExistence type="inferred from homology"/>
<dbReference type="Pfam" id="PF00085">
    <property type="entry name" value="Thioredoxin"/>
    <property type="match status" value="1"/>
</dbReference>
<keyword evidence="4 8" id="KW-1015">Disulfide bond</keyword>
<feature type="domain" description="Thioredoxin" evidence="9">
    <location>
        <begin position="1"/>
        <end position="94"/>
    </location>
</feature>
<feature type="site" description="Contributes to redox potential value" evidence="7">
    <location>
        <position position="31"/>
    </location>
</feature>
<dbReference type="CDD" id="cd02947">
    <property type="entry name" value="TRX_family"/>
    <property type="match status" value="1"/>
</dbReference>
<keyword evidence="2" id="KW-0813">Transport</keyword>
<evidence type="ECO:0000256" key="4">
    <source>
        <dbReference type="ARBA" id="ARBA00023157"/>
    </source>
</evidence>
<dbReference type="PROSITE" id="PS00194">
    <property type="entry name" value="THIOREDOXIN_1"/>
    <property type="match status" value="1"/>
</dbReference>
<comment type="caution">
    <text evidence="10">The sequence shown here is derived from an EMBL/GenBank/DDBJ whole genome shotgun (WGS) entry which is preliminary data.</text>
</comment>
<reference evidence="10 11" key="1">
    <citation type="submission" date="2017-09" db="EMBL/GenBank/DDBJ databases">
        <title>Depth-based differentiation of microbial function through sediment-hosted aquifers and enrichment of novel symbionts in the deep terrestrial subsurface.</title>
        <authorList>
            <person name="Probst A.J."/>
            <person name="Ladd B."/>
            <person name="Jarett J.K."/>
            <person name="Geller-Mcgrath D.E."/>
            <person name="Sieber C.M."/>
            <person name="Emerson J.B."/>
            <person name="Anantharaman K."/>
            <person name="Thomas B.C."/>
            <person name="Malmstrom R."/>
            <person name="Stieglmeier M."/>
            <person name="Klingl A."/>
            <person name="Woyke T."/>
            <person name="Ryan C.M."/>
            <person name="Banfield J.F."/>
        </authorList>
    </citation>
    <scope>NUCLEOTIDE SEQUENCE [LARGE SCALE GENOMIC DNA]</scope>
    <source>
        <strain evidence="10">CG18_big_fil_WC_8_21_14_2_50_37_10</strain>
    </source>
</reference>
<dbReference type="SUPFAM" id="SSF52833">
    <property type="entry name" value="Thioredoxin-like"/>
    <property type="match status" value="1"/>
</dbReference>
<evidence type="ECO:0000256" key="3">
    <source>
        <dbReference type="ARBA" id="ARBA00022982"/>
    </source>
</evidence>
<dbReference type="EMBL" id="PCUC01000115">
    <property type="protein sequence ID" value="PIQ06294.1"/>
    <property type="molecule type" value="Genomic_DNA"/>
</dbReference>
<dbReference type="FunFam" id="3.40.30.10:FF:000001">
    <property type="entry name" value="Thioredoxin"/>
    <property type="match status" value="1"/>
</dbReference>
<accession>A0A2H0FHW9</accession>
<feature type="disulfide bond" description="Redox-active" evidence="8">
    <location>
        <begin position="29"/>
        <end position="32"/>
    </location>
</feature>
<dbReference type="NCBIfam" id="TIGR01068">
    <property type="entry name" value="thioredoxin"/>
    <property type="match status" value="1"/>
</dbReference>
<evidence type="ECO:0000256" key="8">
    <source>
        <dbReference type="PIRSR" id="PIRSR000077-4"/>
    </source>
</evidence>
<dbReference type="InterPro" id="IPR013766">
    <property type="entry name" value="Thioredoxin_domain"/>
</dbReference>
<feature type="site" description="Deprotonates C-terminal active site Cys" evidence="7">
    <location>
        <position position="23"/>
    </location>
</feature>
<evidence type="ECO:0000313" key="11">
    <source>
        <dbReference type="Proteomes" id="UP000230778"/>
    </source>
</evidence>
<feature type="non-terminal residue" evidence="10">
    <location>
        <position position="94"/>
    </location>
</feature>
<name>A0A2H0FHW9_9BACT</name>
<dbReference type="AlphaFoldDB" id="A0A2H0FHW9"/>
<dbReference type="InterPro" id="IPR017937">
    <property type="entry name" value="Thioredoxin_CS"/>
</dbReference>
<feature type="active site" description="Nucleophile" evidence="7">
    <location>
        <position position="29"/>
    </location>
</feature>
<feature type="site" description="Contributes to redox potential value" evidence="7">
    <location>
        <position position="30"/>
    </location>
</feature>
<dbReference type="PANTHER" id="PTHR45663">
    <property type="entry name" value="GEO12009P1"/>
    <property type="match status" value="1"/>
</dbReference>
<dbReference type="PANTHER" id="PTHR45663:SF11">
    <property type="entry name" value="GEO12009P1"/>
    <property type="match status" value="1"/>
</dbReference>
<dbReference type="PRINTS" id="PR00421">
    <property type="entry name" value="THIOREDOXIN"/>
</dbReference>
<feature type="active site" description="Nucleophile" evidence="7">
    <location>
        <position position="32"/>
    </location>
</feature>
<evidence type="ECO:0000313" key="10">
    <source>
        <dbReference type="EMBL" id="PIQ06294.1"/>
    </source>
</evidence>
<evidence type="ECO:0000256" key="1">
    <source>
        <dbReference type="ARBA" id="ARBA00008987"/>
    </source>
</evidence>
<dbReference type="GO" id="GO:0005737">
    <property type="term" value="C:cytoplasm"/>
    <property type="evidence" value="ECO:0007669"/>
    <property type="project" value="TreeGrafter"/>
</dbReference>
<protein>
    <recommendedName>
        <fullName evidence="6">Thioredoxin</fullName>
    </recommendedName>
</protein>
<evidence type="ECO:0000256" key="2">
    <source>
        <dbReference type="ARBA" id="ARBA00022448"/>
    </source>
</evidence>
<keyword evidence="5 8" id="KW-0676">Redox-active center</keyword>
<evidence type="ECO:0000256" key="5">
    <source>
        <dbReference type="ARBA" id="ARBA00023284"/>
    </source>
</evidence>
<keyword evidence="3" id="KW-0249">Electron transport</keyword>
<dbReference type="Proteomes" id="UP000230778">
    <property type="component" value="Unassembled WGS sequence"/>
</dbReference>
<dbReference type="Gene3D" id="3.40.30.10">
    <property type="entry name" value="Glutaredoxin"/>
    <property type="match status" value="1"/>
</dbReference>
<evidence type="ECO:0000256" key="7">
    <source>
        <dbReference type="PIRSR" id="PIRSR000077-1"/>
    </source>
</evidence>
<dbReference type="PIRSF" id="PIRSF000077">
    <property type="entry name" value="Thioredoxin"/>
    <property type="match status" value="1"/>
</dbReference>
<dbReference type="PROSITE" id="PS51352">
    <property type="entry name" value="THIOREDOXIN_2"/>
    <property type="match status" value="1"/>
</dbReference>